<feature type="compositionally biased region" description="Polar residues" evidence="1">
    <location>
        <begin position="607"/>
        <end position="620"/>
    </location>
</feature>
<dbReference type="GO" id="GO:0005737">
    <property type="term" value="C:cytoplasm"/>
    <property type="evidence" value="ECO:0007669"/>
    <property type="project" value="TreeGrafter"/>
</dbReference>
<feature type="region of interest" description="Disordered" evidence="1">
    <location>
        <begin position="185"/>
        <end position="243"/>
    </location>
</feature>
<dbReference type="SMART" id="SM01327">
    <property type="entry name" value="Zds_C"/>
    <property type="match status" value="1"/>
</dbReference>
<dbReference type="EMBL" id="KZ303508">
    <property type="protein sequence ID" value="PIA15355.1"/>
    <property type="molecule type" value="Genomic_DNA"/>
</dbReference>
<feature type="compositionally biased region" description="Pro residues" evidence="1">
    <location>
        <begin position="569"/>
        <end position="588"/>
    </location>
</feature>
<sequence length="769" mass="82997">MDGRAGASTLQRRRSASEMQKAPETGETEGRPEEWLSSEREAVEELKRGAIAAQFPEEFNVDSDILNGASNVWLPARLHPEIAPGEFQEWLKKHGSQLSKMEDSVNRRKSILSYSYDEAGGAASEESGDEVRSGNPIAGMAFGVRRRNTTGLVRRKSFIERAAEEDAEAVLRGEDAAPFLVQSVQRSSLKRSKLANKRRDSTASSGGSRRRGRGKGTGRSGSTRDAAPAVSSPLAPSVVDDTDAAQRLSTAEILKQVTAAVDDIGFDDFELGAFDTSGDETAQQSGGSSASAAQSAPATSHQPPQQPSHQPERKTVTHKKSGSWWQWGRDDTAGQGTSESRESRTATSPGGAAHPPSGGSIAVSKLVRTGIEPPSQQQQQQQQAVGDGSSSLKARLPSPISFLRFNRKSKKDRKPANGTATERLQQPESRAPATGAAATSSAPQQTVATPPGKPMLASMASSNARSDDGESDASSDSDAASVGRPQPLSASRPGVPASAAQHAIPSIITPVRPPPTRLAGGNSNRLPIHIERAIYRLASIKLANPRRPLLQQVLLSNMMFWYLELINPKQPPPPKSPSPPQQPEPQPGPRAGSPQQSPQQGPHHTPRQQGSQHTPRQQGPQHVPRPQSPQQTPQHSNQNNFSQQQQHPPDRRGKRGNPQHKPRDGARRRSNNGGEQVLMRSPQYERQQQQIYMSGGGPAYSTQRQSPPSSPQPVYYHQSQPQPQPQRLPYSNRAASRSQPSVSRQSQSDEDDDVPLALYRGEHNAMSIG</sequence>
<evidence type="ECO:0000313" key="3">
    <source>
        <dbReference type="EMBL" id="PIA15355.1"/>
    </source>
</evidence>
<feature type="region of interest" description="Disordered" evidence="1">
    <location>
        <begin position="118"/>
        <end position="138"/>
    </location>
</feature>
<feature type="region of interest" description="Disordered" evidence="1">
    <location>
        <begin position="269"/>
        <end position="523"/>
    </location>
</feature>
<feature type="compositionally biased region" description="Low complexity" evidence="1">
    <location>
        <begin position="633"/>
        <end position="647"/>
    </location>
</feature>
<dbReference type="PANTHER" id="PTHR28089">
    <property type="entry name" value="PROTEIN ZDS1-RELATED"/>
    <property type="match status" value="1"/>
</dbReference>
<evidence type="ECO:0000256" key="1">
    <source>
        <dbReference type="SAM" id="MobiDB-lite"/>
    </source>
</evidence>
<dbReference type="GO" id="GO:0030010">
    <property type="term" value="P:establishment of cell polarity"/>
    <property type="evidence" value="ECO:0007669"/>
    <property type="project" value="TreeGrafter"/>
</dbReference>
<evidence type="ECO:0000259" key="2">
    <source>
        <dbReference type="SMART" id="SM01327"/>
    </source>
</evidence>
<feature type="region of interest" description="Disordered" evidence="1">
    <location>
        <begin position="569"/>
        <end position="769"/>
    </location>
</feature>
<protein>
    <recommendedName>
        <fullName evidence="2">Protein Zds1 C-terminal domain-containing protein</fullName>
    </recommendedName>
</protein>
<feature type="compositionally biased region" description="Polar residues" evidence="1">
    <location>
        <begin position="418"/>
        <end position="428"/>
    </location>
</feature>
<dbReference type="PANTHER" id="PTHR28089:SF1">
    <property type="entry name" value="PROTEIN ZDS1-RELATED"/>
    <property type="match status" value="1"/>
</dbReference>
<dbReference type="OrthoDB" id="5589766at2759"/>
<feature type="compositionally biased region" description="Low complexity" evidence="1">
    <location>
        <begin position="431"/>
        <end position="449"/>
    </location>
</feature>
<dbReference type="Pfam" id="PF08632">
    <property type="entry name" value="Zds_C"/>
    <property type="match status" value="1"/>
</dbReference>
<evidence type="ECO:0000313" key="4">
    <source>
        <dbReference type="Proteomes" id="UP000242474"/>
    </source>
</evidence>
<proteinExistence type="predicted"/>
<feature type="compositionally biased region" description="Low complexity" evidence="1">
    <location>
        <begin position="281"/>
        <end position="309"/>
    </location>
</feature>
<keyword evidence="4" id="KW-1185">Reference proteome</keyword>
<dbReference type="Proteomes" id="UP000242474">
    <property type="component" value="Unassembled WGS sequence"/>
</dbReference>
<feature type="domain" description="Protein Zds1 C-terminal" evidence="2">
    <location>
        <begin position="515"/>
        <end position="567"/>
    </location>
</feature>
<feature type="compositionally biased region" description="Low complexity" evidence="1">
    <location>
        <begin position="700"/>
        <end position="746"/>
    </location>
</feature>
<accession>A0A2G5B8M2</accession>
<feature type="compositionally biased region" description="Low complexity" evidence="1">
    <location>
        <begin position="220"/>
        <end position="239"/>
    </location>
</feature>
<dbReference type="AlphaFoldDB" id="A0A2G5B8M2"/>
<reference evidence="3 4" key="1">
    <citation type="journal article" date="2015" name="Genome Biol. Evol.">
        <title>Phylogenomic analyses indicate that early fungi evolved digesting cell walls of algal ancestors of land plants.</title>
        <authorList>
            <person name="Chang Y."/>
            <person name="Wang S."/>
            <person name="Sekimoto S."/>
            <person name="Aerts A.L."/>
            <person name="Choi C."/>
            <person name="Clum A."/>
            <person name="LaButti K.M."/>
            <person name="Lindquist E.A."/>
            <person name="Yee Ngan C."/>
            <person name="Ohm R.A."/>
            <person name="Salamov A.A."/>
            <person name="Grigoriev I.V."/>
            <person name="Spatafora J.W."/>
            <person name="Berbee M.L."/>
        </authorList>
    </citation>
    <scope>NUCLEOTIDE SEQUENCE [LARGE SCALE GENOMIC DNA]</scope>
    <source>
        <strain evidence="3 4">NRRL 1564</strain>
    </source>
</reference>
<name>A0A2G5B8M2_COERN</name>
<feature type="compositionally biased region" description="Basic and acidic residues" evidence="1">
    <location>
        <begin position="28"/>
        <end position="41"/>
    </location>
</feature>
<dbReference type="InterPro" id="IPR040206">
    <property type="entry name" value="Zds1/2"/>
</dbReference>
<dbReference type="GO" id="GO:0010971">
    <property type="term" value="P:positive regulation of G2/M transition of mitotic cell cycle"/>
    <property type="evidence" value="ECO:0007669"/>
    <property type="project" value="TreeGrafter"/>
</dbReference>
<feature type="region of interest" description="Disordered" evidence="1">
    <location>
        <begin position="1"/>
        <end position="41"/>
    </location>
</feature>
<dbReference type="InterPro" id="IPR013941">
    <property type="entry name" value="ZDS1_C"/>
</dbReference>
<feature type="compositionally biased region" description="Low complexity" evidence="1">
    <location>
        <begin position="589"/>
        <end position="602"/>
    </location>
</feature>
<gene>
    <name evidence="3" type="ORF">COEREDRAFT_9494</name>
</gene>
<organism evidence="3 4">
    <name type="scientific">Coemansia reversa (strain ATCC 12441 / NRRL 1564)</name>
    <dbReference type="NCBI Taxonomy" id="763665"/>
    <lineage>
        <taxon>Eukaryota</taxon>
        <taxon>Fungi</taxon>
        <taxon>Fungi incertae sedis</taxon>
        <taxon>Zoopagomycota</taxon>
        <taxon>Kickxellomycotina</taxon>
        <taxon>Kickxellomycetes</taxon>
        <taxon>Kickxellales</taxon>
        <taxon>Kickxellaceae</taxon>
        <taxon>Coemansia</taxon>
    </lineage>
</organism>
<feature type="compositionally biased region" description="Low complexity" evidence="1">
    <location>
        <begin position="345"/>
        <end position="360"/>
    </location>
</feature>
<dbReference type="STRING" id="763665.A0A2G5B8M2"/>